<evidence type="ECO:0000313" key="2">
    <source>
        <dbReference type="Proteomes" id="UP000295568"/>
    </source>
</evidence>
<dbReference type="EMBL" id="MK524501">
    <property type="protein sequence ID" value="QBP33355.1"/>
    <property type="molecule type" value="Genomic_DNA"/>
</dbReference>
<keyword evidence="2" id="KW-1185">Reference proteome</keyword>
<gene>
    <name evidence="1" type="primary">141</name>
    <name evidence="1" type="ORF">SEA_BRUTONGASTER_141</name>
</gene>
<dbReference type="RefSeq" id="YP_009820655.1">
    <property type="nucleotide sequence ID" value="NC_048169.1"/>
</dbReference>
<organism evidence="1 2">
    <name type="scientific">Gordonia phage BrutonGaster</name>
    <dbReference type="NCBI Taxonomy" id="2530116"/>
    <lineage>
        <taxon>Viruses</taxon>
        <taxon>Duplodnaviria</taxon>
        <taxon>Heunggongvirae</taxon>
        <taxon>Uroviricota</taxon>
        <taxon>Caudoviricetes</taxon>
        <taxon>Oneupvirus</taxon>
        <taxon>Oneupvirus brutongaster</taxon>
    </lineage>
</organism>
<dbReference type="GeneID" id="55012096"/>
<name>A0A482JHE3_9CAUD</name>
<evidence type="ECO:0000313" key="1">
    <source>
        <dbReference type="EMBL" id="QBP33355.1"/>
    </source>
</evidence>
<dbReference type="KEGG" id="vg:55012096"/>
<accession>A0A482JHE3</accession>
<dbReference type="Proteomes" id="UP000295568">
    <property type="component" value="Segment"/>
</dbReference>
<proteinExistence type="predicted"/>
<protein>
    <submittedName>
        <fullName evidence="1">Uncharacterized protein</fullName>
    </submittedName>
</protein>
<reference evidence="1 2" key="1">
    <citation type="submission" date="2019-02" db="EMBL/GenBank/DDBJ databases">
        <authorList>
            <person name="Rowley M."/>
            <person name="Stucki C."/>
            <person name="Ghiringhelli B."/>
            <person name="Naegele L."/>
            <person name="Emmons C.B."/>
            <person name="Slowan-Pomeroy T."/>
            <person name="Briggs L.A."/>
            <person name="Garlena R.A."/>
            <person name="Russell D.A."/>
            <person name="Pope W.H."/>
            <person name="Molloy S.D."/>
            <person name="Jacobs-Sera D."/>
            <person name="Hatfull G.F."/>
        </authorList>
    </citation>
    <scope>NUCLEOTIDE SEQUENCE [LARGE SCALE GENOMIC DNA]</scope>
</reference>
<sequence>MTTIIDTTMTAGEIKPGMVYRYTMPRIEGGRDICDIKIRHVIPMSEDAVLVAGVYTGGDITRLRWDNSNQLLVNWYDEIPNDTQVTVLYSKEINQ</sequence>